<dbReference type="RefSeq" id="WP_282534948.1">
    <property type="nucleotide sequence ID" value="NZ_JASCIS010000009.1"/>
</dbReference>
<dbReference type="Proteomes" id="UP001237105">
    <property type="component" value="Unassembled WGS sequence"/>
</dbReference>
<feature type="region of interest" description="Disordered" evidence="3">
    <location>
        <begin position="1"/>
        <end position="30"/>
    </location>
</feature>
<evidence type="ECO:0000313" key="6">
    <source>
        <dbReference type="Proteomes" id="UP001237105"/>
    </source>
</evidence>
<keyword evidence="2" id="KW-0067">ATP-binding</keyword>
<dbReference type="InterPro" id="IPR027417">
    <property type="entry name" value="P-loop_NTPase"/>
</dbReference>
<feature type="compositionally biased region" description="Low complexity" evidence="3">
    <location>
        <begin position="16"/>
        <end position="30"/>
    </location>
</feature>
<dbReference type="PRINTS" id="PR00038">
    <property type="entry name" value="HTHLUXR"/>
</dbReference>
<feature type="domain" description="HTH luxR-type" evidence="4">
    <location>
        <begin position="964"/>
        <end position="1029"/>
    </location>
</feature>
<keyword evidence="6" id="KW-1185">Reference proteome</keyword>
<dbReference type="InterPro" id="IPR041664">
    <property type="entry name" value="AAA_16"/>
</dbReference>
<dbReference type="PROSITE" id="PS50043">
    <property type="entry name" value="HTH_LUXR_2"/>
    <property type="match status" value="1"/>
</dbReference>
<proteinExistence type="predicted"/>
<accession>A0ABT6SVA3</accession>
<keyword evidence="1" id="KW-0547">Nucleotide-binding</keyword>
<evidence type="ECO:0000313" key="5">
    <source>
        <dbReference type="EMBL" id="MDI3419033.1"/>
    </source>
</evidence>
<dbReference type="Gene3D" id="1.10.10.10">
    <property type="entry name" value="Winged helix-like DNA-binding domain superfamily/Winged helix DNA-binding domain"/>
    <property type="match status" value="1"/>
</dbReference>
<organism evidence="5 6">
    <name type="scientific">Streptomyces luteolus</name>
    <dbReference type="NCBI Taxonomy" id="3043615"/>
    <lineage>
        <taxon>Bacteria</taxon>
        <taxon>Bacillati</taxon>
        <taxon>Actinomycetota</taxon>
        <taxon>Actinomycetes</taxon>
        <taxon>Kitasatosporales</taxon>
        <taxon>Streptomycetaceae</taxon>
        <taxon>Streptomyces</taxon>
    </lineage>
</organism>
<dbReference type="Pfam" id="PF00196">
    <property type="entry name" value="GerE"/>
    <property type="match status" value="1"/>
</dbReference>
<evidence type="ECO:0000256" key="2">
    <source>
        <dbReference type="ARBA" id="ARBA00022840"/>
    </source>
</evidence>
<evidence type="ECO:0000259" key="4">
    <source>
        <dbReference type="PROSITE" id="PS50043"/>
    </source>
</evidence>
<name>A0ABT6SVA3_9ACTN</name>
<feature type="region of interest" description="Disordered" evidence="3">
    <location>
        <begin position="1025"/>
        <end position="1048"/>
    </location>
</feature>
<dbReference type="InterPro" id="IPR016032">
    <property type="entry name" value="Sig_transdc_resp-reg_C-effctor"/>
</dbReference>
<dbReference type="InterPro" id="IPR000792">
    <property type="entry name" value="Tscrpt_reg_LuxR_C"/>
</dbReference>
<dbReference type="PANTHER" id="PTHR16305:SF35">
    <property type="entry name" value="TRANSCRIPTIONAL ACTIVATOR DOMAIN"/>
    <property type="match status" value="1"/>
</dbReference>
<dbReference type="Pfam" id="PF13191">
    <property type="entry name" value="AAA_16"/>
    <property type="match status" value="1"/>
</dbReference>
<sequence length="1048" mass="111177">MSSYTVTRPDRRSPPRTQSGGSAGRTSRAGHLLPGFATKTLAVTVSTKHGQVAAKRGSDVLHLADQARNSAAPPLSCGRMVGRDAERDLLVLHALAPSAVLLVGGEAGIGKSRLVREVLASPRLGHLNTLIGACQDLREPLPYAPVVDALRQLASVDGPHSVSPGTGALRTLLPELDNRLAPALDPTDDPQTERLHVFRGVVELLRTHAPALVVIEDLHWGDSGTLDLLRYLIGSIPEGVRLILTYRHAPSDGEHLDGLLARVPHGTVPCEVRLRPLGVDDVATMAAQLLDVDAVPDPLPSQLQALTAGVPFVVEEAVRAFAEQPDFFSRHPAGHPVPGAADLTVPPGVRHAWVEQVNRSPQDVRRLISAAAVLRGACAEELLVAVAGLRGGHGSTALCWALERGLLRELTAGSYGFRHELARRAAYESLAAPLRRRLHRRAVDALVRARGPVPYVQLAHHCREAGLLSSALRYTEQAADAARSAGDDAAATRLLREALVVGSLPTATTVRLAVKLGRSAVSGLEHAETVEVLRDVLAHTPMPRAARGEVRYRLGVLLRNQAGAGLDGLEEIARSIPELRNRPHLASWAMASLALATYLSGASLQEHLQWGEQARANALQLSDAHLRIHAVGGFAATLMHCGDAGALAMADGLPLQTDTPSERRDLARAWNNLAHTAISVGHHRRAELYLERSTRLLSQAEASYVTGLADSTRLLHSWATGRWRDLAQQADRTLAVLEDVPELAAEAELVLGQLSLAHGRLALAERHLKACVQACLPQGSVPGLPQASAALARLMLSEGDAAGAWHQVEPILNGVRRKGVWAWAAIVTPVAVEALTRAGGLHRARELLTEYSSGIEGLDAPATTAALLASLGVLAEAEGDFAMAGAHHRAAAAVYEAMPAPYEAARSLEGSARCALIEGDGEGGHTAAAAAAAAFATLGASWDLARVGRLQRTYGATVVHRMGRRGYGGQLSPREREVARLAADGLTNREIAAALFLSRRTVEEHIAKAVRKLGVASRHAITSRHLERHSANAPDPHASAGLPGSARQ</sequence>
<dbReference type="SUPFAM" id="SSF52540">
    <property type="entry name" value="P-loop containing nucleoside triphosphate hydrolases"/>
    <property type="match status" value="1"/>
</dbReference>
<evidence type="ECO:0000256" key="1">
    <source>
        <dbReference type="ARBA" id="ARBA00022741"/>
    </source>
</evidence>
<dbReference type="InterPro" id="IPR011990">
    <property type="entry name" value="TPR-like_helical_dom_sf"/>
</dbReference>
<protein>
    <submittedName>
        <fullName evidence="5">AAA family ATPase</fullName>
    </submittedName>
</protein>
<dbReference type="PANTHER" id="PTHR16305">
    <property type="entry name" value="TESTICULAR SOLUBLE ADENYLYL CYCLASE"/>
    <property type="match status" value="1"/>
</dbReference>
<dbReference type="InterPro" id="IPR036388">
    <property type="entry name" value="WH-like_DNA-bd_sf"/>
</dbReference>
<evidence type="ECO:0000256" key="3">
    <source>
        <dbReference type="SAM" id="MobiDB-lite"/>
    </source>
</evidence>
<dbReference type="SMART" id="SM00421">
    <property type="entry name" value="HTH_LUXR"/>
    <property type="match status" value="1"/>
</dbReference>
<dbReference type="Gene3D" id="1.25.40.10">
    <property type="entry name" value="Tetratricopeptide repeat domain"/>
    <property type="match status" value="1"/>
</dbReference>
<gene>
    <name evidence="5" type="ORF">QIT00_10735</name>
</gene>
<reference evidence="5 6" key="1">
    <citation type="submission" date="2023-05" db="EMBL/GenBank/DDBJ databases">
        <title>Draft genome sequence of Streptomyces sp. B-S-A12 isolated from a cave soil in Thailand.</title>
        <authorList>
            <person name="Chamroensaksri N."/>
            <person name="Muangham S."/>
        </authorList>
    </citation>
    <scope>NUCLEOTIDE SEQUENCE [LARGE SCALE GENOMIC DNA]</scope>
    <source>
        <strain evidence="5 6">B-S-A12</strain>
    </source>
</reference>
<dbReference type="EMBL" id="JASCIS010000009">
    <property type="protein sequence ID" value="MDI3419033.1"/>
    <property type="molecule type" value="Genomic_DNA"/>
</dbReference>
<dbReference type="CDD" id="cd06170">
    <property type="entry name" value="LuxR_C_like"/>
    <property type="match status" value="1"/>
</dbReference>
<comment type="caution">
    <text evidence="5">The sequence shown here is derived from an EMBL/GenBank/DDBJ whole genome shotgun (WGS) entry which is preliminary data.</text>
</comment>
<dbReference type="SUPFAM" id="SSF46894">
    <property type="entry name" value="C-terminal effector domain of the bipartite response regulators"/>
    <property type="match status" value="1"/>
</dbReference>